<sequence length="226" mass="24756">MNTLQSGELAFSSPGASNGKSSSTQHVNGNDPAALPEKTSVENVPNELLLDVFEQPAFDTRKTLCYVSKRFCLLAQPTLFSSPQLNHPSLTENPAATQGNAVELLLRALVDVSSLARKMKSIRIVASRDFITMNPSEIASVNPRQIWSGIGCRKKPAKVAIIPLVRRAGVLIDRLSNLQELSLSVPPRISRIRFEDLINVGDHPFTKIPGLDTLKCLGLDSMRVEW</sequence>
<protein>
    <recommendedName>
        <fullName evidence="4">F-box domain-containing protein</fullName>
    </recommendedName>
</protein>
<proteinExistence type="predicted"/>
<evidence type="ECO:0000256" key="1">
    <source>
        <dbReference type="SAM" id="MobiDB-lite"/>
    </source>
</evidence>
<organism evidence="2 3">
    <name type="scientific">Byssothecium circinans</name>
    <dbReference type="NCBI Taxonomy" id="147558"/>
    <lineage>
        <taxon>Eukaryota</taxon>
        <taxon>Fungi</taxon>
        <taxon>Dikarya</taxon>
        <taxon>Ascomycota</taxon>
        <taxon>Pezizomycotina</taxon>
        <taxon>Dothideomycetes</taxon>
        <taxon>Pleosporomycetidae</taxon>
        <taxon>Pleosporales</taxon>
        <taxon>Massarineae</taxon>
        <taxon>Massarinaceae</taxon>
        <taxon>Byssothecium</taxon>
    </lineage>
</organism>
<reference evidence="2" key="1">
    <citation type="journal article" date="2020" name="Stud. Mycol.">
        <title>101 Dothideomycetes genomes: a test case for predicting lifestyles and emergence of pathogens.</title>
        <authorList>
            <person name="Haridas S."/>
            <person name="Albert R."/>
            <person name="Binder M."/>
            <person name="Bloem J."/>
            <person name="Labutti K."/>
            <person name="Salamov A."/>
            <person name="Andreopoulos B."/>
            <person name="Baker S."/>
            <person name="Barry K."/>
            <person name="Bills G."/>
            <person name="Bluhm B."/>
            <person name="Cannon C."/>
            <person name="Castanera R."/>
            <person name="Culley D."/>
            <person name="Daum C."/>
            <person name="Ezra D."/>
            <person name="Gonzalez J."/>
            <person name="Henrissat B."/>
            <person name="Kuo A."/>
            <person name="Liang C."/>
            <person name="Lipzen A."/>
            <person name="Lutzoni F."/>
            <person name="Magnuson J."/>
            <person name="Mondo S."/>
            <person name="Nolan M."/>
            <person name="Ohm R."/>
            <person name="Pangilinan J."/>
            <person name="Park H.-J."/>
            <person name="Ramirez L."/>
            <person name="Alfaro M."/>
            <person name="Sun H."/>
            <person name="Tritt A."/>
            <person name="Yoshinaga Y."/>
            <person name="Zwiers L.-H."/>
            <person name="Turgeon B."/>
            <person name="Goodwin S."/>
            <person name="Spatafora J."/>
            <person name="Crous P."/>
            <person name="Grigoriev I."/>
        </authorList>
    </citation>
    <scope>NUCLEOTIDE SEQUENCE</scope>
    <source>
        <strain evidence="2">CBS 675.92</strain>
    </source>
</reference>
<accession>A0A6A5TEZ0</accession>
<evidence type="ECO:0000313" key="3">
    <source>
        <dbReference type="Proteomes" id="UP000800035"/>
    </source>
</evidence>
<dbReference type="EMBL" id="ML977018">
    <property type="protein sequence ID" value="KAF1951373.1"/>
    <property type="molecule type" value="Genomic_DNA"/>
</dbReference>
<dbReference type="Proteomes" id="UP000800035">
    <property type="component" value="Unassembled WGS sequence"/>
</dbReference>
<feature type="compositionally biased region" description="Low complexity" evidence="1">
    <location>
        <begin position="12"/>
        <end position="23"/>
    </location>
</feature>
<dbReference type="AlphaFoldDB" id="A0A6A5TEZ0"/>
<feature type="region of interest" description="Disordered" evidence="1">
    <location>
        <begin position="1"/>
        <end position="37"/>
    </location>
</feature>
<evidence type="ECO:0000313" key="2">
    <source>
        <dbReference type="EMBL" id="KAF1951373.1"/>
    </source>
</evidence>
<dbReference type="OrthoDB" id="3684683at2759"/>
<keyword evidence="3" id="KW-1185">Reference proteome</keyword>
<name>A0A6A5TEZ0_9PLEO</name>
<evidence type="ECO:0008006" key="4">
    <source>
        <dbReference type="Google" id="ProtNLM"/>
    </source>
</evidence>
<gene>
    <name evidence="2" type="ORF">CC80DRAFT_508989</name>
</gene>